<dbReference type="eggNOG" id="COG2072">
    <property type="taxonomic scope" value="Bacteria"/>
</dbReference>
<keyword evidence="3" id="KW-1185">Reference proteome</keyword>
<dbReference type="InterPro" id="IPR050982">
    <property type="entry name" value="Auxin_biosynth/cation_transpt"/>
</dbReference>
<dbReference type="Gene3D" id="3.50.50.60">
    <property type="entry name" value="FAD/NAD(P)-binding domain"/>
    <property type="match status" value="2"/>
</dbReference>
<evidence type="ECO:0000313" key="3">
    <source>
        <dbReference type="Proteomes" id="UP000004095"/>
    </source>
</evidence>
<accession>A1ZQZ4</accession>
<evidence type="ECO:0000256" key="1">
    <source>
        <dbReference type="ARBA" id="ARBA00023002"/>
    </source>
</evidence>
<gene>
    <name evidence="2" type="ORF">M23134_06609</name>
</gene>
<dbReference type="Pfam" id="PF13738">
    <property type="entry name" value="Pyr_redox_3"/>
    <property type="match status" value="1"/>
</dbReference>
<reference evidence="2 3" key="1">
    <citation type="submission" date="2007-01" db="EMBL/GenBank/DDBJ databases">
        <authorList>
            <person name="Haygood M."/>
            <person name="Podell S."/>
            <person name="Anderson C."/>
            <person name="Hopkinson B."/>
            <person name="Roe K."/>
            <person name="Barbeau K."/>
            <person name="Gaasterland T."/>
            <person name="Ferriera S."/>
            <person name="Johnson J."/>
            <person name="Kravitz S."/>
            <person name="Beeson K."/>
            <person name="Sutton G."/>
            <person name="Rogers Y.-H."/>
            <person name="Friedman R."/>
            <person name="Frazier M."/>
            <person name="Venter J.C."/>
        </authorList>
    </citation>
    <scope>NUCLEOTIDE SEQUENCE [LARGE SCALE GENOMIC DNA]</scope>
    <source>
        <strain evidence="2 3">ATCC 23134</strain>
    </source>
</reference>
<dbReference type="EMBL" id="AAWS01000025">
    <property type="protein sequence ID" value="EAY27299.1"/>
    <property type="molecule type" value="Genomic_DNA"/>
</dbReference>
<protein>
    <submittedName>
        <fullName evidence="2">NAD-binding site protein</fullName>
    </submittedName>
</protein>
<comment type="caution">
    <text evidence="2">The sequence shown here is derived from an EMBL/GenBank/DDBJ whole genome shotgun (WGS) entry which is preliminary data.</text>
</comment>
<organism evidence="2 3">
    <name type="scientific">Microscilla marina ATCC 23134</name>
    <dbReference type="NCBI Taxonomy" id="313606"/>
    <lineage>
        <taxon>Bacteria</taxon>
        <taxon>Pseudomonadati</taxon>
        <taxon>Bacteroidota</taxon>
        <taxon>Cytophagia</taxon>
        <taxon>Cytophagales</taxon>
        <taxon>Microscillaceae</taxon>
        <taxon>Microscilla</taxon>
    </lineage>
</organism>
<dbReference type="AlphaFoldDB" id="A1ZQZ4"/>
<dbReference type="InterPro" id="IPR036188">
    <property type="entry name" value="FAD/NAD-bd_sf"/>
</dbReference>
<keyword evidence="1" id="KW-0560">Oxidoreductase</keyword>
<sequence>MSDSSNIDEYYDVIIVGAGPAGIGVSILLQKLEINHIILEKASIGDSFRKWPKETRFISPSFTGNFFKMPDLNAITPGTSPAFTLLTEHPTGEDYVEYLENLAKYYDLPIKTEVCVDAVRKKGDSFVLTTTHGVYKSTYAIWAAGEYQYPNKQAFEGAHLCTHYSEIDSFSDLDGDEHIVIGAYESGFDAMVNLIRARKIVTLLDDSDYLNLVKSDSSYSLAPFTRDRVEYVTDLFDYYTETKVTRVEFVNATYIVKTANGHTFTSPQKPINCTGFASSLTLVQESFGFKNNYPLLNEFDESTKTKNLFLVGPQVKHGNALFCFIYKYRQRFAIVAEKIAKRMKVPPKTIEKALQEYKNNNFYLDNLSCCDDECVC</sequence>
<name>A1ZQZ4_MICM2</name>
<dbReference type="RefSeq" id="WP_002700001.1">
    <property type="nucleotide sequence ID" value="NZ_AAWS01000025.1"/>
</dbReference>
<dbReference type="PANTHER" id="PTHR43539:SF89">
    <property type="entry name" value="NAD(P)-BINDING DOMAIN-CONTAINING PROTEIN"/>
    <property type="match status" value="1"/>
</dbReference>
<evidence type="ECO:0000313" key="2">
    <source>
        <dbReference type="EMBL" id="EAY27299.1"/>
    </source>
</evidence>
<dbReference type="PANTHER" id="PTHR43539">
    <property type="entry name" value="FLAVIN-BINDING MONOOXYGENASE-LIKE PROTEIN (AFU_ORTHOLOGUE AFUA_4G09220)"/>
    <property type="match status" value="1"/>
</dbReference>
<dbReference type="OrthoDB" id="178899at2"/>
<dbReference type="SUPFAM" id="SSF51905">
    <property type="entry name" value="FAD/NAD(P)-binding domain"/>
    <property type="match status" value="1"/>
</dbReference>
<proteinExistence type="predicted"/>
<dbReference type="Proteomes" id="UP000004095">
    <property type="component" value="Unassembled WGS sequence"/>
</dbReference>
<dbReference type="GO" id="GO:0050660">
    <property type="term" value="F:flavin adenine dinucleotide binding"/>
    <property type="evidence" value="ECO:0007669"/>
    <property type="project" value="TreeGrafter"/>
</dbReference>
<dbReference type="GO" id="GO:0004497">
    <property type="term" value="F:monooxygenase activity"/>
    <property type="evidence" value="ECO:0007669"/>
    <property type="project" value="TreeGrafter"/>
</dbReference>